<name>A0A834DCT8_9CHIR</name>
<evidence type="ECO:0000313" key="2">
    <source>
        <dbReference type="Proteomes" id="UP000664940"/>
    </source>
</evidence>
<accession>A0A834DCT8</accession>
<gene>
    <name evidence="1" type="ORF">HJG60_009484</name>
</gene>
<organism evidence="1 2">
    <name type="scientific">Phyllostomus discolor</name>
    <name type="common">pale spear-nosed bat</name>
    <dbReference type="NCBI Taxonomy" id="89673"/>
    <lineage>
        <taxon>Eukaryota</taxon>
        <taxon>Metazoa</taxon>
        <taxon>Chordata</taxon>
        <taxon>Craniata</taxon>
        <taxon>Vertebrata</taxon>
        <taxon>Euteleostomi</taxon>
        <taxon>Mammalia</taxon>
        <taxon>Eutheria</taxon>
        <taxon>Laurasiatheria</taxon>
        <taxon>Chiroptera</taxon>
        <taxon>Yangochiroptera</taxon>
        <taxon>Phyllostomidae</taxon>
        <taxon>Phyllostominae</taxon>
        <taxon>Phyllostomus</taxon>
    </lineage>
</organism>
<dbReference type="Proteomes" id="UP000664940">
    <property type="component" value="Unassembled WGS sequence"/>
</dbReference>
<sequence>MTEQGSHLILEPYRRRCRCLLWRTLPDARLASGGGIGLGPVQSVGTVRRLRKREHTSGRALPCWRAAAPTGRDRWAAATGKTEASLALASPSSAKTGPALAPRTGWCVLQCGHQRRRGGQGRGGRSEPALVALGQSQGWGAAAPLWPLKTILWVRLPGLLTDCLPSKARGRRTSLRHQLLLIPSPQAQAGRWGALR</sequence>
<dbReference type="EMBL" id="JABVXQ010000015">
    <property type="protein sequence ID" value="KAF6075086.1"/>
    <property type="molecule type" value="Genomic_DNA"/>
</dbReference>
<protein>
    <submittedName>
        <fullName evidence="1">Uncharacterized protein</fullName>
    </submittedName>
</protein>
<dbReference type="AlphaFoldDB" id="A0A834DCT8"/>
<comment type="caution">
    <text evidence="1">The sequence shown here is derived from an EMBL/GenBank/DDBJ whole genome shotgun (WGS) entry which is preliminary data.</text>
</comment>
<evidence type="ECO:0000313" key="1">
    <source>
        <dbReference type="EMBL" id="KAF6075086.1"/>
    </source>
</evidence>
<reference evidence="1 2" key="1">
    <citation type="journal article" date="2020" name="Nature">
        <title>Six reference-quality genomes reveal evolution of bat adaptations.</title>
        <authorList>
            <person name="Jebb D."/>
            <person name="Huang Z."/>
            <person name="Pippel M."/>
            <person name="Hughes G.M."/>
            <person name="Lavrichenko K."/>
            <person name="Devanna P."/>
            <person name="Winkler S."/>
            <person name="Jermiin L.S."/>
            <person name="Skirmuntt E.C."/>
            <person name="Katzourakis A."/>
            <person name="Burkitt-Gray L."/>
            <person name="Ray D.A."/>
            <person name="Sullivan K.A.M."/>
            <person name="Roscito J.G."/>
            <person name="Kirilenko B.M."/>
            <person name="Davalos L.M."/>
            <person name="Corthals A.P."/>
            <person name="Power M.L."/>
            <person name="Jones G."/>
            <person name="Ransome R.D."/>
            <person name="Dechmann D.K.N."/>
            <person name="Locatelli A.G."/>
            <person name="Puechmaille S.J."/>
            <person name="Fedrigo O."/>
            <person name="Jarvis E.D."/>
            <person name="Hiller M."/>
            <person name="Vernes S.C."/>
            <person name="Myers E.W."/>
            <person name="Teeling E.C."/>
        </authorList>
    </citation>
    <scope>NUCLEOTIDE SEQUENCE [LARGE SCALE GENOMIC DNA]</scope>
    <source>
        <strain evidence="1">Bat1K_MPI-CBG_1</strain>
    </source>
</reference>
<proteinExistence type="predicted"/>